<keyword evidence="1" id="KW-0233">DNA recombination</keyword>
<evidence type="ECO:0000259" key="2">
    <source>
        <dbReference type="PROSITE" id="PS51898"/>
    </source>
</evidence>
<dbReference type="Pfam" id="PF00589">
    <property type="entry name" value="Phage_integrase"/>
    <property type="match status" value="1"/>
</dbReference>
<gene>
    <name evidence="3" type="ORF">VXC91_24360</name>
</gene>
<organism evidence="3 4">
    <name type="scientific">Streptomyces chiangmaiensis</name>
    <dbReference type="NCBI Taxonomy" id="766497"/>
    <lineage>
        <taxon>Bacteria</taxon>
        <taxon>Bacillati</taxon>
        <taxon>Actinomycetota</taxon>
        <taxon>Actinomycetes</taxon>
        <taxon>Kitasatosporales</taxon>
        <taxon>Streptomycetaceae</taxon>
        <taxon>Streptomyces</taxon>
    </lineage>
</organism>
<name>A0ABU7FNS0_9ACTN</name>
<reference evidence="3" key="1">
    <citation type="submission" date="2024-01" db="EMBL/GenBank/DDBJ databases">
        <title>First draft genome sequence data of TA4-1, the type strain of Gram-positive actinobacterium Streptomyces chiangmaiensis.</title>
        <authorList>
            <person name="Yasawong M."/>
            <person name="Nantapong N."/>
        </authorList>
    </citation>
    <scope>NUCLEOTIDE SEQUENCE</scope>
    <source>
        <strain evidence="3">TA4-1</strain>
    </source>
</reference>
<dbReference type="SUPFAM" id="SSF56349">
    <property type="entry name" value="DNA breaking-rejoining enzymes"/>
    <property type="match status" value="1"/>
</dbReference>
<dbReference type="EMBL" id="JAYWVC010000093">
    <property type="protein sequence ID" value="MED7825033.1"/>
    <property type="molecule type" value="Genomic_DNA"/>
</dbReference>
<accession>A0ABU7FNS0</accession>
<protein>
    <submittedName>
        <fullName evidence="3">Tyrosine-type recombinase/integrase</fullName>
    </submittedName>
</protein>
<keyword evidence="4" id="KW-1185">Reference proteome</keyword>
<evidence type="ECO:0000256" key="1">
    <source>
        <dbReference type="ARBA" id="ARBA00023172"/>
    </source>
</evidence>
<dbReference type="InterPro" id="IPR011010">
    <property type="entry name" value="DNA_brk_join_enz"/>
</dbReference>
<comment type="caution">
    <text evidence="3">The sequence shown here is derived from an EMBL/GenBank/DDBJ whole genome shotgun (WGS) entry which is preliminary data.</text>
</comment>
<evidence type="ECO:0000313" key="4">
    <source>
        <dbReference type="Proteomes" id="UP001333996"/>
    </source>
</evidence>
<sequence length="96" mass="10764">MPIAPPVGPDAFRQALREASKLHLTGPVSHLFPYLLRHACATHHYEDGMPLWDVQQILGHRWATTTVGYLSSVRADPEKASLEASRRAVQRLRGRV</sequence>
<dbReference type="RefSeq" id="WP_329509484.1">
    <property type="nucleotide sequence ID" value="NZ_BAAAYZ010000024.1"/>
</dbReference>
<dbReference type="Gene3D" id="1.10.443.10">
    <property type="entry name" value="Intergrase catalytic core"/>
    <property type="match status" value="1"/>
</dbReference>
<dbReference type="InterPro" id="IPR002104">
    <property type="entry name" value="Integrase_catalytic"/>
</dbReference>
<dbReference type="Proteomes" id="UP001333996">
    <property type="component" value="Unassembled WGS sequence"/>
</dbReference>
<feature type="domain" description="Tyr recombinase" evidence="2">
    <location>
        <begin position="1"/>
        <end position="83"/>
    </location>
</feature>
<evidence type="ECO:0000313" key="3">
    <source>
        <dbReference type="EMBL" id="MED7825033.1"/>
    </source>
</evidence>
<proteinExistence type="predicted"/>
<dbReference type="PROSITE" id="PS51898">
    <property type="entry name" value="TYR_RECOMBINASE"/>
    <property type="match status" value="1"/>
</dbReference>
<dbReference type="InterPro" id="IPR013762">
    <property type="entry name" value="Integrase-like_cat_sf"/>
</dbReference>